<accession>A0A8S1GWV4</accession>
<protein>
    <recommendedName>
        <fullName evidence="4">BBSome-interacting protein 1</fullName>
    </recommendedName>
</protein>
<name>A0A8S1GWV4_9PELO</name>
<dbReference type="AlphaFoldDB" id="A0A8S1GWV4"/>
<reference evidence="2" key="1">
    <citation type="submission" date="2020-10" db="EMBL/GenBank/DDBJ databases">
        <authorList>
            <person name="Kikuchi T."/>
        </authorList>
    </citation>
    <scope>NUCLEOTIDE SEQUENCE</scope>
    <source>
        <strain evidence="2">NKZ352</strain>
    </source>
</reference>
<dbReference type="Pfam" id="PF14777">
    <property type="entry name" value="BBIP10"/>
    <property type="match status" value="1"/>
</dbReference>
<feature type="region of interest" description="Disordered" evidence="1">
    <location>
        <begin position="59"/>
        <end position="102"/>
    </location>
</feature>
<dbReference type="GO" id="GO:0034464">
    <property type="term" value="C:BBSome"/>
    <property type="evidence" value="ECO:0007669"/>
    <property type="project" value="InterPro"/>
</dbReference>
<feature type="compositionally biased region" description="Acidic residues" evidence="1">
    <location>
        <begin position="70"/>
        <end position="83"/>
    </location>
</feature>
<dbReference type="InterPro" id="IPR028233">
    <property type="entry name" value="BBIP10"/>
</dbReference>
<evidence type="ECO:0000313" key="3">
    <source>
        <dbReference type="Proteomes" id="UP000835052"/>
    </source>
</evidence>
<keyword evidence="3" id="KW-1185">Reference proteome</keyword>
<sequence>MPITRDRGPALEERILVQDTFAFQEEQFVPIYCKPKLIPLKTITMEKIEKIQREAQQKIREAELLQQEQQEGEEEEDRPEDSEQPVTPAATDKPADVWTADD</sequence>
<organism evidence="2 3">
    <name type="scientific">Caenorhabditis auriculariae</name>
    <dbReference type="NCBI Taxonomy" id="2777116"/>
    <lineage>
        <taxon>Eukaryota</taxon>
        <taxon>Metazoa</taxon>
        <taxon>Ecdysozoa</taxon>
        <taxon>Nematoda</taxon>
        <taxon>Chromadorea</taxon>
        <taxon>Rhabditida</taxon>
        <taxon>Rhabditina</taxon>
        <taxon>Rhabditomorpha</taxon>
        <taxon>Rhabditoidea</taxon>
        <taxon>Rhabditidae</taxon>
        <taxon>Peloderinae</taxon>
        <taxon>Caenorhabditis</taxon>
    </lineage>
</organism>
<dbReference type="PANTHER" id="PTHR28596:SF1">
    <property type="entry name" value="BBSOME-INTERACTING PROTEIN 1"/>
    <property type="match status" value="1"/>
</dbReference>
<dbReference type="PANTHER" id="PTHR28596">
    <property type="entry name" value="BBSOME-INTERACTING PROTEIN 1"/>
    <property type="match status" value="1"/>
</dbReference>
<proteinExistence type="predicted"/>
<dbReference type="GO" id="GO:0060271">
    <property type="term" value="P:cilium assembly"/>
    <property type="evidence" value="ECO:0007669"/>
    <property type="project" value="InterPro"/>
</dbReference>
<dbReference type="Proteomes" id="UP000835052">
    <property type="component" value="Unassembled WGS sequence"/>
</dbReference>
<evidence type="ECO:0000313" key="2">
    <source>
        <dbReference type="EMBL" id="CAD6187088.1"/>
    </source>
</evidence>
<gene>
    <name evidence="2" type="ORF">CAUJ_LOCUS3007</name>
</gene>
<evidence type="ECO:0000256" key="1">
    <source>
        <dbReference type="SAM" id="MobiDB-lite"/>
    </source>
</evidence>
<dbReference type="OrthoDB" id="2154978at2759"/>
<comment type="caution">
    <text evidence="2">The sequence shown here is derived from an EMBL/GenBank/DDBJ whole genome shotgun (WGS) entry which is preliminary data.</text>
</comment>
<dbReference type="GO" id="GO:0097500">
    <property type="term" value="P:receptor localization to non-motile cilium"/>
    <property type="evidence" value="ECO:0007669"/>
    <property type="project" value="TreeGrafter"/>
</dbReference>
<evidence type="ECO:0008006" key="4">
    <source>
        <dbReference type="Google" id="ProtNLM"/>
    </source>
</evidence>
<dbReference type="EMBL" id="CAJGYM010000005">
    <property type="protein sequence ID" value="CAD6187088.1"/>
    <property type="molecule type" value="Genomic_DNA"/>
</dbReference>